<sequence>MDGKMRTLELIKSTARREGHETLGVWASLGRPYACLGEPMLKMDPKLPALSVDAVASAGTRKPAKDSKNAAADSKSGGFNRPPSAAVTAADTNSTTVPLVRPKSAAKPTPVVPRQVVLFNNRDRLEAHFPRTAVSMAAFRRVQSRALMAGFVNPELAVLEPDAPEQWGSYPNLESGESGTGESGLSGQSPGPATMMGFLNSVSARADGAHLTAGASRAVSNQQGILRSAVQQPNNEEGFGALRTRHMSVSFIPRDDISGSSDASSSPESAQPAGAHSAPPEDEEVAAISDLPHRPEFRPLSQLYHENTGDPSPIYRWRNEFMKVRQQQRRGLQEALWERAQRRRRMRTSTPFAAIFSELLTSRLGQTRGVRSASPIAGIIPEDMLGKTETLMRFRSEVLAQRPDVELTPEEKDEVDVIAKFYESLCELVYRLKAHDPLSMVLIYEVKLLLESGATLKSQLVGKTLESVGWFAREAGMERRRSPNLLLLLTFMRRCVNWDEGEFFNSVGNDKKRSSTPGDAKRPSDHEDAPMQRTHEGIGGRSTLNKLSFEEDANRAACVSSPADSASGLVSRAKTALA</sequence>
<gene>
    <name evidence="2" type="ORF">WJX72_006839</name>
</gene>
<evidence type="ECO:0000256" key="1">
    <source>
        <dbReference type="SAM" id="MobiDB-lite"/>
    </source>
</evidence>
<feature type="compositionally biased region" description="Low complexity" evidence="1">
    <location>
        <begin position="258"/>
        <end position="275"/>
    </location>
</feature>
<name>A0AAW1R6Y9_9CHLO</name>
<feature type="compositionally biased region" description="Basic and acidic residues" evidence="1">
    <location>
        <begin position="509"/>
        <end position="538"/>
    </location>
</feature>
<accession>A0AAW1R6Y9</accession>
<dbReference type="AlphaFoldDB" id="A0AAW1R6Y9"/>
<feature type="region of interest" description="Disordered" evidence="1">
    <location>
        <begin position="58"/>
        <end position="107"/>
    </location>
</feature>
<evidence type="ECO:0000313" key="2">
    <source>
        <dbReference type="EMBL" id="KAK9829606.1"/>
    </source>
</evidence>
<keyword evidence="3" id="KW-1185">Reference proteome</keyword>
<feature type="region of interest" description="Disordered" evidence="1">
    <location>
        <begin position="167"/>
        <end position="197"/>
    </location>
</feature>
<dbReference type="Proteomes" id="UP001489004">
    <property type="component" value="Unassembled WGS sequence"/>
</dbReference>
<proteinExistence type="predicted"/>
<feature type="region of interest" description="Disordered" evidence="1">
    <location>
        <begin position="507"/>
        <end position="545"/>
    </location>
</feature>
<organism evidence="2 3">
    <name type="scientific">[Myrmecia] bisecta</name>
    <dbReference type="NCBI Taxonomy" id="41462"/>
    <lineage>
        <taxon>Eukaryota</taxon>
        <taxon>Viridiplantae</taxon>
        <taxon>Chlorophyta</taxon>
        <taxon>core chlorophytes</taxon>
        <taxon>Trebouxiophyceae</taxon>
        <taxon>Trebouxiales</taxon>
        <taxon>Trebouxiaceae</taxon>
        <taxon>Myrmecia</taxon>
    </lineage>
</organism>
<protein>
    <submittedName>
        <fullName evidence="2">Uncharacterized protein</fullName>
    </submittedName>
</protein>
<evidence type="ECO:0000313" key="3">
    <source>
        <dbReference type="Proteomes" id="UP001489004"/>
    </source>
</evidence>
<comment type="caution">
    <text evidence="2">The sequence shown here is derived from an EMBL/GenBank/DDBJ whole genome shotgun (WGS) entry which is preliminary data.</text>
</comment>
<feature type="region of interest" description="Disordered" evidence="1">
    <location>
        <begin position="253"/>
        <end position="284"/>
    </location>
</feature>
<dbReference type="EMBL" id="JALJOR010000001">
    <property type="protein sequence ID" value="KAK9829606.1"/>
    <property type="molecule type" value="Genomic_DNA"/>
</dbReference>
<reference evidence="2 3" key="1">
    <citation type="journal article" date="2024" name="Nat. Commun.">
        <title>Phylogenomics reveals the evolutionary origins of lichenization in chlorophyte algae.</title>
        <authorList>
            <person name="Puginier C."/>
            <person name="Libourel C."/>
            <person name="Otte J."/>
            <person name="Skaloud P."/>
            <person name="Haon M."/>
            <person name="Grisel S."/>
            <person name="Petersen M."/>
            <person name="Berrin J.G."/>
            <person name="Delaux P.M."/>
            <person name="Dal Grande F."/>
            <person name="Keller J."/>
        </authorList>
    </citation>
    <scope>NUCLEOTIDE SEQUENCE [LARGE SCALE GENOMIC DNA]</scope>
    <source>
        <strain evidence="2 3">SAG 2043</strain>
    </source>
</reference>
<feature type="region of interest" description="Disordered" evidence="1">
    <location>
        <begin position="559"/>
        <end position="578"/>
    </location>
</feature>